<dbReference type="EMBL" id="ACIP02000001">
    <property type="protein sequence ID" value="EEP29135.1"/>
    <property type="molecule type" value="Genomic_DNA"/>
</dbReference>
<dbReference type="Pfam" id="PF04452">
    <property type="entry name" value="Methyltrans_RNA"/>
    <property type="match status" value="1"/>
</dbReference>
<organism evidence="15 16">
    <name type="scientific">Shuttleworthella satelles DSM 14600</name>
    <dbReference type="NCBI Taxonomy" id="626523"/>
    <lineage>
        <taxon>Bacteria</taxon>
        <taxon>Bacillati</taxon>
        <taxon>Bacillota</taxon>
        <taxon>Clostridia</taxon>
        <taxon>Lachnospirales</taxon>
        <taxon>Lachnospiraceae</taxon>
        <taxon>Shuttleworthella</taxon>
    </lineage>
</organism>
<evidence type="ECO:0000256" key="9">
    <source>
        <dbReference type="ARBA" id="ARBA00022691"/>
    </source>
</evidence>
<dbReference type="eggNOG" id="COG1385">
    <property type="taxonomic scope" value="Bacteria"/>
</dbReference>
<dbReference type="SUPFAM" id="SSF75217">
    <property type="entry name" value="alpha/beta knot"/>
    <property type="match status" value="1"/>
</dbReference>
<evidence type="ECO:0000256" key="6">
    <source>
        <dbReference type="ARBA" id="ARBA00022552"/>
    </source>
</evidence>
<evidence type="ECO:0000256" key="10">
    <source>
        <dbReference type="ARBA" id="ARBA00025699"/>
    </source>
</evidence>
<dbReference type="NCBIfam" id="TIGR00046">
    <property type="entry name" value="RsmE family RNA methyltransferase"/>
    <property type="match status" value="1"/>
</dbReference>
<accession>C4G938</accession>
<keyword evidence="6 12" id="KW-0698">rRNA processing</keyword>
<evidence type="ECO:0000256" key="7">
    <source>
        <dbReference type="ARBA" id="ARBA00022603"/>
    </source>
</evidence>
<evidence type="ECO:0000256" key="1">
    <source>
        <dbReference type="ARBA" id="ARBA00004496"/>
    </source>
</evidence>
<evidence type="ECO:0000256" key="12">
    <source>
        <dbReference type="PIRNR" id="PIRNR015601"/>
    </source>
</evidence>
<dbReference type="InterPro" id="IPR029028">
    <property type="entry name" value="Alpha/beta_knot_MTases"/>
</dbReference>
<evidence type="ECO:0000259" key="13">
    <source>
        <dbReference type="Pfam" id="PF04452"/>
    </source>
</evidence>
<dbReference type="HOGENOM" id="CLU_067442_3_0_9"/>
<dbReference type="PANTHER" id="PTHR30027:SF3">
    <property type="entry name" value="16S RRNA (URACIL(1498)-N(3))-METHYLTRANSFERASE"/>
    <property type="match status" value="1"/>
</dbReference>
<dbReference type="CDD" id="cd18084">
    <property type="entry name" value="RsmE-like"/>
    <property type="match status" value="1"/>
</dbReference>
<dbReference type="GO" id="GO:0070042">
    <property type="term" value="F:rRNA (uridine-N3-)-methyltransferase activity"/>
    <property type="evidence" value="ECO:0007669"/>
    <property type="project" value="TreeGrafter"/>
</dbReference>
<comment type="caution">
    <text evidence="15">The sequence shown here is derived from an EMBL/GenBank/DDBJ whole genome shotgun (WGS) entry which is preliminary data.</text>
</comment>
<dbReference type="InterPro" id="IPR046887">
    <property type="entry name" value="RsmE_PUA-like"/>
</dbReference>
<gene>
    <name evidence="15" type="ORF">GCWU000342_00488</name>
</gene>
<protein>
    <recommendedName>
        <fullName evidence="4 12">Ribosomal RNA small subunit methyltransferase E</fullName>
        <ecNumber evidence="3 12">2.1.1.193</ecNumber>
    </recommendedName>
</protein>
<name>C4G938_9FIRM</name>
<dbReference type="InterPro" id="IPR006700">
    <property type="entry name" value="RsmE"/>
</dbReference>
<reference evidence="15" key="1">
    <citation type="submission" date="2009-04" db="EMBL/GenBank/DDBJ databases">
        <authorList>
            <person name="Weinstock G."/>
            <person name="Sodergren E."/>
            <person name="Clifton S."/>
            <person name="Fulton L."/>
            <person name="Fulton B."/>
            <person name="Courtney L."/>
            <person name="Fronick C."/>
            <person name="Harrison M."/>
            <person name="Strong C."/>
            <person name="Farmer C."/>
            <person name="Delahaunty K."/>
            <person name="Markovic C."/>
            <person name="Hall O."/>
            <person name="Minx P."/>
            <person name="Tomlinson C."/>
            <person name="Mitreva M."/>
            <person name="Nelson J."/>
            <person name="Hou S."/>
            <person name="Wollam A."/>
            <person name="Pepin K.H."/>
            <person name="Johnson M."/>
            <person name="Bhonagiri V."/>
            <person name="Nash W.E."/>
            <person name="Warren W."/>
            <person name="Chinwalla A."/>
            <person name="Mardis E.R."/>
            <person name="Wilson R.K."/>
        </authorList>
    </citation>
    <scope>NUCLEOTIDE SEQUENCE [LARGE SCALE GENOMIC DNA]</scope>
    <source>
        <strain evidence="15">DSM 14600</strain>
    </source>
</reference>
<dbReference type="GO" id="GO:0070475">
    <property type="term" value="P:rRNA base methylation"/>
    <property type="evidence" value="ECO:0007669"/>
    <property type="project" value="TreeGrafter"/>
</dbReference>
<dbReference type="AlphaFoldDB" id="C4G938"/>
<evidence type="ECO:0000313" key="16">
    <source>
        <dbReference type="Proteomes" id="UP000003494"/>
    </source>
</evidence>
<sequence length="246" mass="27131">MQQVFVDARQVNDEIVTIQGEDARHLGRVVRIRPGEEVRVSVRGGRDYYGHVLMVDREEMTVKLVEEAASTELAQKICLFQAIPKGDRMETVIEKAVELGVYEIVPVETRYCVVRLDEKKKARKRERWQAIAANAARQSKRSIIPRIAPVTPYQKALDDAGDADLVLLPYENARGMQATGEALTAVAHAGGIGIFIGPEGGFAADEIKAAQGKDNIRVISLGRRILRTDTAAIAAMTMVMMACESR</sequence>
<evidence type="ECO:0000256" key="11">
    <source>
        <dbReference type="ARBA" id="ARBA00047944"/>
    </source>
</evidence>
<dbReference type="InterPro" id="IPR046886">
    <property type="entry name" value="RsmE_MTase_dom"/>
</dbReference>
<dbReference type="SUPFAM" id="SSF88697">
    <property type="entry name" value="PUA domain-like"/>
    <property type="match status" value="1"/>
</dbReference>
<keyword evidence="16" id="KW-1185">Reference proteome</keyword>
<evidence type="ECO:0000256" key="5">
    <source>
        <dbReference type="ARBA" id="ARBA00022490"/>
    </source>
</evidence>
<evidence type="ECO:0000256" key="4">
    <source>
        <dbReference type="ARBA" id="ARBA00013673"/>
    </source>
</evidence>
<feature type="domain" description="Ribosomal RNA small subunit methyltransferase E PUA-like" evidence="14">
    <location>
        <begin position="18"/>
        <end position="64"/>
    </location>
</feature>
<evidence type="ECO:0000313" key="15">
    <source>
        <dbReference type="EMBL" id="EEP29135.1"/>
    </source>
</evidence>
<keyword evidence="7 12" id="KW-0489">Methyltransferase</keyword>
<dbReference type="Pfam" id="PF20260">
    <property type="entry name" value="PUA_4"/>
    <property type="match status" value="1"/>
</dbReference>
<evidence type="ECO:0000256" key="2">
    <source>
        <dbReference type="ARBA" id="ARBA00005528"/>
    </source>
</evidence>
<dbReference type="GO" id="GO:0005737">
    <property type="term" value="C:cytoplasm"/>
    <property type="evidence" value="ECO:0007669"/>
    <property type="project" value="UniProtKB-SubCell"/>
</dbReference>
<feature type="domain" description="Ribosomal RNA small subunit methyltransferase E methyltransferase" evidence="13">
    <location>
        <begin position="72"/>
        <end position="239"/>
    </location>
</feature>
<evidence type="ECO:0000256" key="3">
    <source>
        <dbReference type="ARBA" id="ARBA00012328"/>
    </source>
</evidence>
<proteinExistence type="inferred from homology"/>
<comment type="subcellular location">
    <subcellularLocation>
        <location evidence="1 12">Cytoplasm</location>
    </subcellularLocation>
</comment>
<comment type="catalytic activity">
    <reaction evidence="11 12">
        <text>uridine(1498) in 16S rRNA + S-adenosyl-L-methionine = N(3)-methyluridine(1498) in 16S rRNA + S-adenosyl-L-homocysteine + H(+)</text>
        <dbReference type="Rhea" id="RHEA:42920"/>
        <dbReference type="Rhea" id="RHEA-COMP:10283"/>
        <dbReference type="Rhea" id="RHEA-COMP:10284"/>
        <dbReference type="ChEBI" id="CHEBI:15378"/>
        <dbReference type="ChEBI" id="CHEBI:57856"/>
        <dbReference type="ChEBI" id="CHEBI:59789"/>
        <dbReference type="ChEBI" id="CHEBI:65315"/>
        <dbReference type="ChEBI" id="CHEBI:74502"/>
        <dbReference type="EC" id="2.1.1.193"/>
    </reaction>
</comment>
<dbReference type="InterPro" id="IPR029026">
    <property type="entry name" value="tRNA_m1G_MTases_N"/>
</dbReference>
<comment type="function">
    <text evidence="10 12">Specifically methylates the N3 position of the uracil ring of uridine 1498 (m3U1498) in 16S rRNA. Acts on the fully assembled 30S ribosomal subunit.</text>
</comment>
<dbReference type="PIRSF" id="PIRSF015601">
    <property type="entry name" value="MTase_slr0722"/>
    <property type="match status" value="1"/>
</dbReference>
<comment type="similarity">
    <text evidence="2 12">Belongs to the RNA methyltransferase RsmE family.</text>
</comment>
<keyword evidence="8 12" id="KW-0808">Transferase</keyword>
<evidence type="ECO:0000256" key="8">
    <source>
        <dbReference type="ARBA" id="ARBA00022679"/>
    </source>
</evidence>
<dbReference type="Proteomes" id="UP000003494">
    <property type="component" value="Unassembled WGS sequence"/>
</dbReference>
<evidence type="ECO:0000259" key="14">
    <source>
        <dbReference type="Pfam" id="PF20260"/>
    </source>
</evidence>
<dbReference type="InterPro" id="IPR015947">
    <property type="entry name" value="PUA-like_sf"/>
</dbReference>
<dbReference type="Gene3D" id="3.40.1280.10">
    <property type="match status" value="1"/>
</dbReference>
<dbReference type="RefSeq" id="WP_006905523.1">
    <property type="nucleotide sequence ID" value="NZ_GG665866.1"/>
</dbReference>
<keyword evidence="9 12" id="KW-0949">S-adenosyl-L-methionine</keyword>
<keyword evidence="5 12" id="KW-0963">Cytoplasm</keyword>
<dbReference type="STRING" id="626523.GCWU000342_00488"/>
<dbReference type="PANTHER" id="PTHR30027">
    <property type="entry name" value="RIBOSOMAL RNA SMALL SUBUNIT METHYLTRANSFERASE E"/>
    <property type="match status" value="1"/>
</dbReference>
<dbReference type="EC" id="2.1.1.193" evidence="3 12"/>